<dbReference type="InterPro" id="IPR004143">
    <property type="entry name" value="BPL_LPL_catalytic"/>
</dbReference>
<dbReference type="InterPro" id="IPR050664">
    <property type="entry name" value="Octanoyltrans_LipM/LipL"/>
</dbReference>
<dbReference type="PROSITE" id="PS51733">
    <property type="entry name" value="BPL_LPL_CATALYTIC"/>
    <property type="match status" value="1"/>
</dbReference>
<evidence type="ECO:0000313" key="2">
    <source>
        <dbReference type="EMBL" id="KKN12024.1"/>
    </source>
</evidence>
<dbReference type="InterPro" id="IPR045864">
    <property type="entry name" value="aa-tRNA-synth_II/BPL/LPL"/>
</dbReference>
<proteinExistence type="predicted"/>
<accession>A0A0F9N215</accession>
<dbReference type="SUPFAM" id="SSF55681">
    <property type="entry name" value="Class II aaRS and biotin synthetases"/>
    <property type="match status" value="1"/>
</dbReference>
<dbReference type="Pfam" id="PF21948">
    <property type="entry name" value="LplA-B_cat"/>
    <property type="match status" value="1"/>
</dbReference>
<evidence type="ECO:0000259" key="1">
    <source>
        <dbReference type="PROSITE" id="PS51733"/>
    </source>
</evidence>
<dbReference type="Gene3D" id="3.30.930.10">
    <property type="entry name" value="Bira Bifunctional Protein, Domain 2"/>
    <property type="match status" value="1"/>
</dbReference>
<organism evidence="2">
    <name type="scientific">marine sediment metagenome</name>
    <dbReference type="NCBI Taxonomy" id="412755"/>
    <lineage>
        <taxon>unclassified sequences</taxon>
        <taxon>metagenomes</taxon>
        <taxon>ecological metagenomes</taxon>
    </lineage>
</organism>
<dbReference type="PANTHER" id="PTHR43679:SF2">
    <property type="entry name" value="OCTANOYL-[GCVH]:PROTEIN N-OCTANOYLTRANSFERASE"/>
    <property type="match status" value="1"/>
</dbReference>
<protein>
    <recommendedName>
        <fullName evidence="1">BPL/LPL catalytic domain-containing protein</fullName>
    </recommendedName>
</protein>
<sequence length="259" mass="29581">MSTWRFLPLEVRNGFWNMALDEAILQSVIEKKASNTLRLYKWKPSTASIGRNQSLSAEIDISFTREKKFDVVRRITGGGAVFHDENREITYSIICPIKFLENLGAKKVIEQFEIITQGIIAGLTIFGLKPEKALIHCPAILLEGKKFSGNAQVRKKGYILQHGTILLELEPDLMYLVLKAPKNIGKSRMVKSVKAKCGGIKNQIKNYDEKKLVNSLKRGFGITFGIEFEEDTFYDNEIKLAEKLVKEKYSNIEWLNKYE</sequence>
<feature type="domain" description="BPL/LPL catalytic" evidence="1">
    <location>
        <begin position="31"/>
        <end position="228"/>
    </location>
</feature>
<name>A0A0F9N215_9ZZZZ</name>
<dbReference type="EMBL" id="LAZR01004076">
    <property type="protein sequence ID" value="KKN12024.1"/>
    <property type="molecule type" value="Genomic_DNA"/>
</dbReference>
<gene>
    <name evidence="2" type="ORF">LCGC14_1020590</name>
</gene>
<comment type="caution">
    <text evidence="2">The sequence shown here is derived from an EMBL/GenBank/DDBJ whole genome shotgun (WGS) entry which is preliminary data.</text>
</comment>
<dbReference type="AlphaFoldDB" id="A0A0F9N215"/>
<dbReference type="CDD" id="cd16443">
    <property type="entry name" value="LplA"/>
    <property type="match status" value="1"/>
</dbReference>
<dbReference type="PANTHER" id="PTHR43679">
    <property type="entry name" value="OCTANOYLTRANSFERASE LIPM-RELATED"/>
    <property type="match status" value="1"/>
</dbReference>
<reference evidence="2" key="1">
    <citation type="journal article" date="2015" name="Nature">
        <title>Complex archaea that bridge the gap between prokaryotes and eukaryotes.</title>
        <authorList>
            <person name="Spang A."/>
            <person name="Saw J.H."/>
            <person name="Jorgensen S.L."/>
            <person name="Zaremba-Niedzwiedzka K."/>
            <person name="Martijn J."/>
            <person name="Lind A.E."/>
            <person name="van Eijk R."/>
            <person name="Schleper C."/>
            <person name="Guy L."/>
            <person name="Ettema T.J."/>
        </authorList>
    </citation>
    <scope>NUCLEOTIDE SEQUENCE</scope>
</reference>